<evidence type="ECO:0000256" key="4">
    <source>
        <dbReference type="ARBA" id="ARBA00023157"/>
    </source>
</evidence>
<feature type="domain" description="Thioredoxin-like fold" evidence="7">
    <location>
        <begin position="59"/>
        <end position="246"/>
    </location>
</feature>
<dbReference type="Gene3D" id="1.10.40.110">
    <property type="match status" value="1"/>
</dbReference>
<evidence type="ECO:0000256" key="1">
    <source>
        <dbReference type="ARBA" id="ARBA00005791"/>
    </source>
</evidence>
<dbReference type="PANTHER" id="PTHR13887">
    <property type="entry name" value="GLUTATHIONE S-TRANSFERASE KAPPA"/>
    <property type="match status" value="1"/>
</dbReference>
<gene>
    <name evidence="8" type="ORF">SAMN06295910_1658</name>
</gene>
<name>A0A1X7GGK0_9SPHN</name>
<evidence type="ECO:0000256" key="6">
    <source>
        <dbReference type="SAM" id="MobiDB-lite"/>
    </source>
</evidence>
<organism evidence="8 9">
    <name type="scientific">Allosphingosinicella indica</name>
    <dbReference type="NCBI Taxonomy" id="941907"/>
    <lineage>
        <taxon>Bacteria</taxon>
        <taxon>Pseudomonadati</taxon>
        <taxon>Pseudomonadota</taxon>
        <taxon>Alphaproteobacteria</taxon>
        <taxon>Sphingomonadales</taxon>
        <taxon>Sphingomonadaceae</taxon>
        <taxon>Allosphingosinicella</taxon>
    </lineage>
</organism>
<keyword evidence="3" id="KW-0560">Oxidoreductase</keyword>
<dbReference type="SUPFAM" id="SSF52833">
    <property type="entry name" value="Thioredoxin-like"/>
    <property type="match status" value="1"/>
</dbReference>
<dbReference type="PANTHER" id="PTHR13887:SF14">
    <property type="entry name" value="DISULFIDE BOND FORMATION PROTEIN D"/>
    <property type="match status" value="1"/>
</dbReference>
<dbReference type="CDD" id="cd02972">
    <property type="entry name" value="DsbA_family"/>
    <property type="match status" value="1"/>
</dbReference>
<dbReference type="RefSeq" id="WP_085218343.1">
    <property type="nucleotide sequence ID" value="NZ_LT840185.1"/>
</dbReference>
<dbReference type="GO" id="GO:0016491">
    <property type="term" value="F:oxidoreductase activity"/>
    <property type="evidence" value="ECO:0007669"/>
    <property type="project" value="UniProtKB-KW"/>
</dbReference>
<evidence type="ECO:0000313" key="8">
    <source>
        <dbReference type="EMBL" id="SMF68812.1"/>
    </source>
</evidence>
<dbReference type="Proteomes" id="UP000192934">
    <property type="component" value="Chromosome I"/>
</dbReference>
<dbReference type="AlphaFoldDB" id="A0A1X7GGK0"/>
<dbReference type="InterPro" id="IPR036249">
    <property type="entry name" value="Thioredoxin-like_sf"/>
</dbReference>
<dbReference type="STRING" id="941907.SAMN06295910_1658"/>
<evidence type="ECO:0000256" key="2">
    <source>
        <dbReference type="ARBA" id="ARBA00022729"/>
    </source>
</evidence>
<dbReference type="PROSITE" id="PS51257">
    <property type="entry name" value="PROKAR_LIPOPROTEIN"/>
    <property type="match status" value="1"/>
</dbReference>
<keyword evidence="4" id="KW-1015">Disulfide bond</keyword>
<keyword evidence="9" id="KW-1185">Reference proteome</keyword>
<dbReference type="OrthoDB" id="8478320at2"/>
<accession>A0A1X7GGK0</accession>
<sequence>MKALIQTGALSLAMLLAGCGDNKTADGNSSTAATAPVGEAIPAPNGGDWTTTVSATPEGGFIMGNPNAPVKVVEYASMTCPHCRDFSATGTPQLVEKYVKTGQVSYEFRNFLLNAIDMSASLLARCGGATPFFKLTEQMYQTQDQWVGKLQTLSPDQQKAFEGMAPNQVTGAIADAAGLIDFVRVRGIPEEKARQCLANQSEIDKLVELGQKTMQQHPDFPGTPTFLINGEMARNTGTWEALEPQIREKL</sequence>
<dbReference type="EMBL" id="LT840185">
    <property type="protein sequence ID" value="SMF68812.1"/>
    <property type="molecule type" value="Genomic_DNA"/>
</dbReference>
<evidence type="ECO:0000256" key="3">
    <source>
        <dbReference type="ARBA" id="ARBA00023002"/>
    </source>
</evidence>
<evidence type="ECO:0000256" key="5">
    <source>
        <dbReference type="ARBA" id="ARBA00023284"/>
    </source>
</evidence>
<reference evidence="9" key="1">
    <citation type="submission" date="2017-04" db="EMBL/GenBank/DDBJ databases">
        <authorList>
            <person name="Varghese N."/>
            <person name="Submissions S."/>
        </authorList>
    </citation>
    <scope>NUCLEOTIDE SEQUENCE [LARGE SCALE GENOMIC DNA]</scope>
    <source>
        <strain evidence="9">Dd16</strain>
    </source>
</reference>
<dbReference type="GO" id="GO:0016853">
    <property type="term" value="F:isomerase activity"/>
    <property type="evidence" value="ECO:0007669"/>
    <property type="project" value="UniProtKB-KW"/>
</dbReference>
<dbReference type="Gene3D" id="3.40.30.10">
    <property type="entry name" value="Glutaredoxin"/>
    <property type="match status" value="1"/>
</dbReference>
<dbReference type="Pfam" id="PF13462">
    <property type="entry name" value="Thioredoxin_4"/>
    <property type="match status" value="1"/>
</dbReference>
<keyword evidence="8" id="KW-0413">Isomerase</keyword>
<feature type="region of interest" description="Disordered" evidence="6">
    <location>
        <begin position="27"/>
        <end position="47"/>
    </location>
</feature>
<comment type="similarity">
    <text evidence="1">Belongs to the thioredoxin family. DsbA subfamily.</text>
</comment>
<dbReference type="InterPro" id="IPR012336">
    <property type="entry name" value="Thioredoxin-like_fold"/>
</dbReference>
<protein>
    <submittedName>
        <fullName evidence="8">Protein-disulfide isomerase</fullName>
    </submittedName>
</protein>
<evidence type="ECO:0000313" key="9">
    <source>
        <dbReference type="Proteomes" id="UP000192934"/>
    </source>
</evidence>
<keyword evidence="5" id="KW-0676">Redox-active center</keyword>
<proteinExistence type="inferred from homology"/>
<keyword evidence="2" id="KW-0732">Signal</keyword>
<evidence type="ECO:0000259" key="7">
    <source>
        <dbReference type="Pfam" id="PF13462"/>
    </source>
</evidence>